<feature type="region of interest" description="Disordered" evidence="1">
    <location>
        <begin position="520"/>
        <end position="627"/>
    </location>
</feature>
<feature type="compositionally biased region" description="Low complexity" evidence="1">
    <location>
        <begin position="566"/>
        <end position="580"/>
    </location>
</feature>
<organism evidence="2 3">
    <name type="scientific">Candolleomyces eurysporus</name>
    <dbReference type="NCBI Taxonomy" id="2828524"/>
    <lineage>
        <taxon>Eukaryota</taxon>
        <taxon>Fungi</taxon>
        <taxon>Dikarya</taxon>
        <taxon>Basidiomycota</taxon>
        <taxon>Agaricomycotina</taxon>
        <taxon>Agaricomycetes</taxon>
        <taxon>Agaricomycetidae</taxon>
        <taxon>Agaricales</taxon>
        <taxon>Agaricineae</taxon>
        <taxon>Psathyrellaceae</taxon>
        <taxon>Candolleomyces</taxon>
    </lineage>
</organism>
<reference evidence="2" key="1">
    <citation type="submission" date="2022-06" db="EMBL/GenBank/DDBJ databases">
        <title>Genome Sequence of Candolleomyces eurysporus.</title>
        <authorList>
            <person name="Buettner E."/>
        </authorList>
    </citation>
    <scope>NUCLEOTIDE SEQUENCE</scope>
    <source>
        <strain evidence="2">VTCC 930004</strain>
    </source>
</reference>
<dbReference type="Proteomes" id="UP001140091">
    <property type="component" value="Unassembled WGS sequence"/>
</dbReference>
<feature type="compositionally biased region" description="Polar residues" evidence="1">
    <location>
        <begin position="381"/>
        <end position="393"/>
    </location>
</feature>
<feature type="region of interest" description="Disordered" evidence="1">
    <location>
        <begin position="368"/>
        <end position="393"/>
    </location>
</feature>
<feature type="region of interest" description="Disordered" evidence="1">
    <location>
        <begin position="131"/>
        <end position="161"/>
    </location>
</feature>
<comment type="caution">
    <text evidence="2">The sequence shown here is derived from an EMBL/GenBank/DDBJ whole genome shotgun (WGS) entry which is preliminary data.</text>
</comment>
<dbReference type="AlphaFoldDB" id="A0A9W8M8W5"/>
<evidence type="ECO:0000313" key="2">
    <source>
        <dbReference type="EMBL" id="KAJ2921052.1"/>
    </source>
</evidence>
<keyword evidence="3" id="KW-1185">Reference proteome</keyword>
<feature type="compositionally biased region" description="Basic and acidic residues" evidence="1">
    <location>
        <begin position="641"/>
        <end position="663"/>
    </location>
</feature>
<feature type="compositionally biased region" description="Acidic residues" evidence="1">
    <location>
        <begin position="137"/>
        <end position="149"/>
    </location>
</feature>
<protein>
    <submittedName>
        <fullName evidence="2">Uncharacterized protein</fullName>
    </submittedName>
</protein>
<feature type="compositionally biased region" description="Basic and acidic residues" evidence="1">
    <location>
        <begin position="546"/>
        <end position="558"/>
    </location>
</feature>
<feature type="compositionally biased region" description="Acidic residues" evidence="1">
    <location>
        <begin position="668"/>
        <end position="700"/>
    </location>
</feature>
<accession>A0A9W8M8W5</accession>
<sequence length="700" mass="76664">MVVFPSLGDIARGLEPYLNPSLEFDLDQSLFNQLTTLILDAQPRLASPFLQLALHHVDTCHNEDLINLALHILFLFWRLCPTEFQQYYNTKGWYWLKDQVPTTPFTGLQATGDPVQVGAPSFLDIILPDASDKESEQSGEEEAREEEENPPVTAAGAATEVDATSTKMVAATPTEAVAETGGKDILMPAAELFPPEEEDEDQGPTVPPSHPLANTNRPATVIELPHLQPPPDISQLVSNVLNLREMAQIAASHAEDLQKMTKTKLETLSLVLQRVYSSEGDTGLSGYARNVRDLEEVLKFAKDIPLDTPMRFPERLHATMQQAGETEYRWLTNYQRSIYHNPPCVMSELSEDLENTSFYADKDVMEVKPPQQAQPAPAPTTGPSTFPGSLKTQAIPSNPAALSTLAGGNPTGDPSSSAPALALIPQNIQNQADSLYTLLAPHFHPLLRSTFDTGIFAEEYQQMSVAIESAIGATHPALDLFYQMNCLKSNIARIDSEIEALSFLHCASVMQVASLRNQYKSDSQLPDPPALLPAVSTPTPSPTKKAPKEIKETKEPKEKKPKLAKAEAPTPKAAAKGSSKAKAKETVPKTRAKAAWEASETKTRAKTQAAPATEATKGKGKQRATTKLKEVVEKKEIVKEPVKEPEVEKKKEVVKEPAEKEGEALSWGDEDIEMEETGVAGEDELIEEEEDIAEEEEETD</sequence>
<evidence type="ECO:0000313" key="3">
    <source>
        <dbReference type="Proteomes" id="UP001140091"/>
    </source>
</evidence>
<name>A0A9W8M8W5_9AGAR</name>
<evidence type="ECO:0000256" key="1">
    <source>
        <dbReference type="SAM" id="MobiDB-lite"/>
    </source>
</evidence>
<proteinExistence type="predicted"/>
<dbReference type="EMBL" id="JANBPK010001687">
    <property type="protein sequence ID" value="KAJ2921052.1"/>
    <property type="molecule type" value="Genomic_DNA"/>
</dbReference>
<feature type="compositionally biased region" description="Low complexity" evidence="1">
    <location>
        <begin position="533"/>
        <end position="544"/>
    </location>
</feature>
<feature type="non-terminal residue" evidence="2">
    <location>
        <position position="700"/>
    </location>
</feature>
<gene>
    <name evidence="2" type="ORF">H1R20_g16041</name>
</gene>
<feature type="region of interest" description="Disordered" evidence="1">
    <location>
        <begin position="641"/>
        <end position="700"/>
    </location>
</feature>